<evidence type="ECO:0000313" key="1">
    <source>
        <dbReference type="EMBL" id="MEY8443546.1"/>
    </source>
</evidence>
<keyword evidence="2" id="KW-1185">Reference proteome</keyword>
<organism evidence="1 2">
    <name type="scientific">Lactococcus ileimucosae</name>
    <dbReference type="NCBI Taxonomy" id="2941329"/>
    <lineage>
        <taxon>Bacteria</taxon>
        <taxon>Bacillati</taxon>
        <taxon>Bacillota</taxon>
        <taxon>Bacilli</taxon>
        <taxon>Lactobacillales</taxon>
        <taxon>Streptococcaceae</taxon>
        <taxon>Lactococcus</taxon>
    </lineage>
</organism>
<name>A0ABV4D1W6_9LACT</name>
<gene>
    <name evidence="1" type="ORF">AALA52_04715</name>
</gene>
<evidence type="ECO:0000313" key="2">
    <source>
        <dbReference type="Proteomes" id="UP001565283"/>
    </source>
</evidence>
<sequence>MKIKVQHLNGRQESKEFISVEEFILLQNREIPILEDSAKVLELEIEGKSREFQGNVAALYFELNN</sequence>
<comment type="caution">
    <text evidence="1">The sequence shown here is derived from an EMBL/GenBank/DDBJ whole genome shotgun (WGS) entry which is preliminary data.</text>
</comment>
<accession>A0ABV4D1W6</accession>
<proteinExistence type="predicted"/>
<dbReference type="Gene3D" id="3.30.1490.390">
    <property type="match status" value="1"/>
</dbReference>
<dbReference type="EMBL" id="JBCLSH010000011">
    <property type="protein sequence ID" value="MEY8443546.1"/>
    <property type="molecule type" value="Genomic_DNA"/>
</dbReference>
<evidence type="ECO:0008006" key="3">
    <source>
        <dbReference type="Google" id="ProtNLM"/>
    </source>
</evidence>
<reference evidence="1 2" key="1">
    <citation type="submission" date="2024-03" db="EMBL/GenBank/DDBJ databases">
        <title>Mouse gut bacterial collection (mGBC) of GemPharmatech.</title>
        <authorList>
            <person name="He Y."/>
            <person name="Dong L."/>
            <person name="Wu D."/>
            <person name="Gao X."/>
            <person name="Lin Z."/>
        </authorList>
    </citation>
    <scope>NUCLEOTIDE SEQUENCE [LARGE SCALE GENOMIC DNA]</scope>
    <source>
        <strain evidence="1 2">61-15</strain>
    </source>
</reference>
<protein>
    <recommendedName>
        <fullName evidence="3">DUF4649 family protein</fullName>
    </recommendedName>
</protein>
<dbReference type="Proteomes" id="UP001565283">
    <property type="component" value="Unassembled WGS sequence"/>
</dbReference>
<dbReference type="RefSeq" id="WP_369948195.1">
    <property type="nucleotide sequence ID" value="NZ_JBCLSH010000011.1"/>
</dbReference>